<name>A0A1F6V531_9BACT</name>
<organism evidence="1 2">
    <name type="scientific">Candidatus Nomurabacteria bacterium RIFCSPHIGHO2_01_FULL_39_10</name>
    <dbReference type="NCBI Taxonomy" id="1801733"/>
    <lineage>
        <taxon>Bacteria</taxon>
        <taxon>Candidatus Nomuraibacteriota</taxon>
    </lineage>
</organism>
<gene>
    <name evidence="1" type="ORF">A2642_02965</name>
</gene>
<dbReference type="Proteomes" id="UP000178700">
    <property type="component" value="Unassembled WGS sequence"/>
</dbReference>
<evidence type="ECO:0000313" key="1">
    <source>
        <dbReference type="EMBL" id="OGI64718.1"/>
    </source>
</evidence>
<dbReference type="AlphaFoldDB" id="A0A1F6V531"/>
<accession>A0A1F6V531</accession>
<evidence type="ECO:0000313" key="2">
    <source>
        <dbReference type="Proteomes" id="UP000178700"/>
    </source>
</evidence>
<dbReference type="EMBL" id="MFTJ01000040">
    <property type="protein sequence ID" value="OGI64718.1"/>
    <property type="molecule type" value="Genomic_DNA"/>
</dbReference>
<protein>
    <submittedName>
        <fullName evidence="1">Uncharacterized protein</fullName>
    </submittedName>
</protein>
<proteinExistence type="predicted"/>
<reference evidence="1 2" key="1">
    <citation type="journal article" date="2016" name="Nat. Commun.">
        <title>Thousands of microbial genomes shed light on interconnected biogeochemical processes in an aquifer system.</title>
        <authorList>
            <person name="Anantharaman K."/>
            <person name="Brown C.T."/>
            <person name="Hug L.A."/>
            <person name="Sharon I."/>
            <person name="Castelle C.J."/>
            <person name="Probst A.J."/>
            <person name="Thomas B.C."/>
            <person name="Singh A."/>
            <person name="Wilkins M.J."/>
            <person name="Karaoz U."/>
            <person name="Brodie E.L."/>
            <person name="Williams K.H."/>
            <person name="Hubbard S.S."/>
            <person name="Banfield J.F."/>
        </authorList>
    </citation>
    <scope>NUCLEOTIDE SEQUENCE [LARGE SCALE GENOMIC DNA]</scope>
</reference>
<sequence length="68" mass="7879">MQAETVTITEYIQKINKVEAMLEEIKQGLTLFQTELQESIQRGEKDITEGRVTICKTEVELDKFFAQI</sequence>
<comment type="caution">
    <text evidence="1">The sequence shown here is derived from an EMBL/GenBank/DDBJ whole genome shotgun (WGS) entry which is preliminary data.</text>
</comment>